<sequence length="282" mass="31695">MGLDYLGPVFDGDIKGSDIVLMVLLDGAQLYEHKDLDCWMYVWIIVNLAPNKRYQKIYVRPGGFIPGPNKPKNLDSFQCVGMHHISTLQKEGLNIWDANRNIVFCLDIYLLFPTADGLGLVYWDGMVGHSGKNGCRIYCGILGQHKNHGQHYYPILIMPHDKYPPDGSRHPDIVVFDLPSSGSDTYADHLKRLISSPNQTQYDNCKTETGIAKAPLILGLSPSQSLGVPYCMTTDIMHFAGNLSDFLISLWHGIIDCDGTDDSEQWEWAVFVDNEAWERTSV</sequence>
<reference evidence="1" key="1">
    <citation type="submission" date="2011-04" db="EMBL/GenBank/DDBJ databases">
        <title>Evolution of plant cell wall degrading machinery underlies the functional diversity of forest fungi.</title>
        <authorList>
            <consortium name="US DOE Joint Genome Institute (JGI-PGF)"/>
            <person name="Eastwood D.C."/>
            <person name="Floudas D."/>
            <person name="Binder M."/>
            <person name="Majcherczyk A."/>
            <person name="Schneider P."/>
            <person name="Aerts A."/>
            <person name="Asiegbu F.O."/>
            <person name="Baker S.E."/>
            <person name="Barry K."/>
            <person name="Bendiksby M."/>
            <person name="Blumentritt M."/>
            <person name="Coutinho P.M."/>
            <person name="Cullen D."/>
            <person name="Cullen D."/>
            <person name="Gathman A."/>
            <person name="Goodell B."/>
            <person name="Henrissat B."/>
            <person name="Ihrmark K."/>
            <person name="Kauserud H."/>
            <person name="Kohler A."/>
            <person name="LaButti K."/>
            <person name="Lapidus A."/>
            <person name="Lavin J.L."/>
            <person name="Lee Y.-H."/>
            <person name="Lindquist E."/>
            <person name="Lilly W."/>
            <person name="Lucas S."/>
            <person name="Morin E."/>
            <person name="Murat C."/>
            <person name="Oguiza J.A."/>
            <person name="Park J."/>
            <person name="Pisabarro A.G."/>
            <person name="Riley R."/>
            <person name="Rosling A."/>
            <person name="Salamov A."/>
            <person name="Schmidt O."/>
            <person name="Schmutz J."/>
            <person name="Skrede I."/>
            <person name="Stenlid J."/>
            <person name="Wiebenga A."/>
            <person name="Xie X."/>
            <person name="Kues U."/>
            <person name="Hibbett D.S."/>
            <person name="Hoffmeister D."/>
            <person name="Hogberg N."/>
            <person name="Martin F."/>
            <person name="Grigoriev I.V."/>
            <person name="Watkinson S.C."/>
        </authorList>
    </citation>
    <scope>NUCLEOTIDE SEQUENCE</scope>
    <source>
        <strain evidence="1">S7.9</strain>
    </source>
</reference>
<dbReference type="Proteomes" id="UP000008064">
    <property type="component" value="Unassembled WGS sequence"/>
</dbReference>
<name>F8P8P8_SERL9</name>
<dbReference type="EMBL" id="GL945440">
    <property type="protein sequence ID" value="EGO20804.1"/>
    <property type="molecule type" value="Genomic_DNA"/>
</dbReference>
<dbReference type="GeneID" id="18815671"/>
<proteinExistence type="predicted"/>
<evidence type="ECO:0000313" key="1">
    <source>
        <dbReference type="EMBL" id="EGO20804.1"/>
    </source>
</evidence>
<dbReference type="OrthoDB" id="2675272at2759"/>
<organism>
    <name type="scientific">Serpula lacrymans var. lacrymans (strain S7.9)</name>
    <name type="common">Dry rot fungus</name>
    <dbReference type="NCBI Taxonomy" id="578457"/>
    <lineage>
        <taxon>Eukaryota</taxon>
        <taxon>Fungi</taxon>
        <taxon>Dikarya</taxon>
        <taxon>Basidiomycota</taxon>
        <taxon>Agaricomycotina</taxon>
        <taxon>Agaricomycetes</taxon>
        <taxon>Agaricomycetidae</taxon>
        <taxon>Boletales</taxon>
        <taxon>Coniophorineae</taxon>
        <taxon>Serpulaceae</taxon>
        <taxon>Serpula</taxon>
    </lineage>
</organism>
<dbReference type="KEGG" id="sla:SERLADRAFT_442163"/>
<accession>F8P8P8</accession>
<dbReference type="RefSeq" id="XP_007322770.1">
    <property type="nucleotide sequence ID" value="XM_007322708.1"/>
</dbReference>
<dbReference type="HOGENOM" id="CLU_007337_4_0_1"/>
<protein>
    <submittedName>
        <fullName evidence="1">Uncharacterized protein</fullName>
    </submittedName>
</protein>
<dbReference type="AlphaFoldDB" id="F8P8P8"/>
<gene>
    <name evidence="1" type="ORF">SERLADRAFT_442163</name>
</gene>